<dbReference type="EMBL" id="CM046126">
    <property type="protein sequence ID" value="KAI8427136.1"/>
    <property type="molecule type" value="Genomic_DNA"/>
</dbReference>
<reference evidence="1 2" key="1">
    <citation type="journal article" date="2022" name="Genome Biol. Evol.">
        <title>The Spruce Budworm Genome: Reconstructing the Evolutionary History of Antifreeze Proteins.</title>
        <authorList>
            <person name="Beliveau C."/>
            <person name="Gagne P."/>
            <person name="Picq S."/>
            <person name="Vernygora O."/>
            <person name="Keeling C.I."/>
            <person name="Pinkney K."/>
            <person name="Doucet D."/>
            <person name="Wen F."/>
            <person name="Johnston J.S."/>
            <person name="Maaroufi H."/>
            <person name="Boyle B."/>
            <person name="Laroche J."/>
            <person name="Dewar K."/>
            <person name="Juretic N."/>
            <person name="Blackburn G."/>
            <person name="Nisole A."/>
            <person name="Brunet B."/>
            <person name="Brandao M."/>
            <person name="Lumley L."/>
            <person name="Duan J."/>
            <person name="Quan G."/>
            <person name="Lucarotti C.J."/>
            <person name="Roe A.D."/>
            <person name="Sperling F.A.H."/>
            <person name="Levesque R.C."/>
            <person name="Cusson M."/>
        </authorList>
    </citation>
    <scope>NUCLEOTIDE SEQUENCE [LARGE SCALE GENOMIC DNA]</scope>
    <source>
        <strain evidence="1">Glfc:IPQL:Cfum</strain>
    </source>
</reference>
<gene>
    <name evidence="1" type="ORF">MSG28_014757</name>
</gene>
<comment type="caution">
    <text evidence="1">The sequence shown here is derived from an EMBL/GenBank/DDBJ whole genome shotgun (WGS) entry which is preliminary data.</text>
</comment>
<protein>
    <submittedName>
        <fullName evidence="1">Uncharacterized protein</fullName>
    </submittedName>
</protein>
<evidence type="ECO:0000313" key="1">
    <source>
        <dbReference type="EMBL" id="KAI8427136.1"/>
    </source>
</evidence>
<sequence>MSAWRPPRTSESSGASNRPSHANTQPSDKNYTRFSLLAHSFLVTRSTRFSSSSAVGQLICFWCLCAAIAARAHDDGFYAPQTFKQHVGGSLFQPLARPWKAPPEMDRVESYQKGMFTPARNDVDPQASQVWRPAPVHENWRGSPLAPSAPLQPIQEPWRAPYSISKEQQAAILHHKQALTSNGAFRFEYASDNGLAAGEQIEPDGSRVGAYQYKDPSGQLVKLKYRAGKDGFQFRWVVARAERWRAVRVLQQPPSCVALRGSEGLRMSSKHILEGSHLPKSPEPVAPPTPGTRVLEGRKYCDEGLPGSIHLLTRDRNDTKADLHQHPQTSLVRDVDEHVALASV</sequence>
<accession>A0ACC0JSI8</accession>
<proteinExistence type="predicted"/>
<keyword evidence="2" id="KW-1185">Reference proteome</keyword>
<name>A0ACC0JSI8_CHOFU</name>
<dbReference type="Proteomes" id="UP001064048">
    <property type="component" value="Chromosome 26"/>
</dbReference>
<evidence type="ECO:0000313" key="2">
    <source>
        <dbReference type="Proteomes" id="UP001064048"/>
    </source>
</evidence>
<organism evidence="1 2">
    <name type="scientific">Choristoneura fumiferana</name>
    <name type="common">Spruce budworm moth</name>
    <name type="synonym">Archips fumiferana</name>
    <dbReference type="NCBI Taxonomy" id="7141"/>
    <lineage>
        <taxon>Eukaryota</taxon>
        <taxon>Metazoa</taxon>
        <taxon>Ecdysozoa</taxon>
        <taxon>Arthropoda</taxon>
        <taxon>Hexapoda</taxon>
        <taxon>Insecta</taxon>
        <taxon>Pterygota</taxon>
        <taxon>Neoptera</taxon>
        <taxon>Endopterygota</taxon>
        <taxon>Lepidoptera</taxon>
        <taxon>Glossata</taxon>
        <taxon>Ditrysia</taxon>
        <taxon>Tortricoidea</taxon>
        <taxon>Tortricidae</taxon>
        <taxon>Tortricinae</taxon>
        <taxon>Choristoneura</taxon>
    </lineage>
</organism>